<comment type="caution">
    <text evidence="6">The sequence shown here is derived from an EMBL/GenBank/DDBJ whole genome shotgun (WGS) entry which is preliminary data.</text>
</comment>
<reference evidence="6" key="1">
    <citation type="submission" date="2022-06" db="EMBL/GenBank/DDBJ databases">
        <title>Vallitalea longa sp. nov., an anaerobic bacterium isolated from marine sediment.</title>
        <authorList>
            <person name="Hirano S."/>
            <person name="Terahara T."/>
            <person name="Mori K."/>
            <person name="Hamada M."/>
            <person name="Matsumoto R."/>
            <person name="Kobayashi T."/>
        </authorList>
    </citation>
    <scope>NUCLEOTIDE SEQUENCE</scope>
    <source>
        <strain evidence="6">SH18-1</strain>
    </source>
</reference>
<organism evidence="6 7">
    <name type="scientific">Vallitalea longa</name>
    <dbReference type="NCBI Taxonomy" id="2936439"/>
    <lineage>
        <taxon>Bacteria</taxon>
        <taxon>Bacillati</taxon>
        <taxon>Bacillota</taxon>
        <taxon>Clostridia</taxon>
        <taxon>Lachnospirales</taxon>
        <taxon>Vallitaleaceae</taxon>
        <taxon>Vallitalea</taxon>
    </lineage>
</organism>
<dbReference type="InterPro" id="IPR000914">
    <property type="entry name" value="SBP_5_dom"/>
</dbReference>
<dbReference type="GO" id="GO:0015833">
    <property type="term" value="P:peptide transport"/>
    <property type="evidence" value="ECO:0007669"/>
    <property type="project" value="TreeGrafter"/>
</dbReference>
<comment type="similarity">
    <text evidence="2">Belongs to the bacterial solute-binding protein 5 family.</text>
</comment>
<gene>
    <name evidence="6" type="primary">oppA_1</name>
    <name evidence="6" type="ORF">SH1V18_08130</name>
</gene>
<dbReference type="Proteomes" id="UP001144256">
    <property type="component" value="Unassembled WGS sequence"/>
</dbReference>
<dbReference type="SUPFAM" id="SSF53850">
    <property type="entry name" value="Periplasmic binding protein-like II"/>
    <property type="match status" value="1"/>
</dbReference>
<evidence type="ECO:0000256" key="1">
    <source>
        <dbReference type="ARBA" id="ARBA00004196"/>
    </source>
</evidence>
<dbReference type="PROSITE" id="PS51257">
    <property type="entry name" value="PROKAR_LIPOPROTEIN"/>
    <property type="match status" value="1"/>
</dbReference>
<dbReference type="InterPro" id="IPR030678">
    <property type="entry name" value="Peptide/Ni-bd"/>
</dbReference>
<dbReference type="RefSeq" id="WP_281812490.1">
    <property type="nucleotide sequence ID" value="NZ_BRLB01000001.1"/>
</dbReference>
<dbReference type="Gene3D" id="3.90.76.10">
    <property type="entry name" value="Dipeptide-binding Protein, Domain 1"/>
    <property type="match status" value="1"/>
</dbReference>
<protein>
    <submittedName>
        <fullName evidence="6">Peptide ABC transporter substrate-binding protein</fullName>
    </submittedName>
</protein>
<dbReference type="InterPro" id="IPR039424">
    <property type="entry name" value="SBP_5"/>
</dbReference>
<dbReference type="GO" id="GO:1904680">
    <property type="term" value="F:peptide transmembrane transporter activity"/>
    <property type="evidence" value="ECO:0007669"/>
    <property type="project" value="TreeGrafter"/>
</dbReference>
<evidence type="ECO:0000313" key="6">
    <source>
        <dbReference type="EMBL" id="GKX28333.1"/>
    </source>
</evidence>
<sequence length="585" mass="65689">MKKINVKVSVLLVMILLLIMVFSSCTKKDGEPTTNDSTNDNKGKAVEKVFNTILGGNPTSLDPIIFRDANANSIINATHEPLVRFDESGMGYEPGLAEKVEHNEDATVWTFTLREGAMWSDGTPVTTEDIVYSFQRPLNPEMNSPNVNDFFIFKNAEAIYSSRTESEDADPIEDLPYEDMGVRAEGNKIIFTLEKPTDYFIDYVRTASFAPVQKKAAEEYGALYGTDLDKIVCSGPFTLTSWDQEVSMTLEKNPNYWDADNVKLSRVEITLAKDANTIQSLYDTEAIDFMTISQEVADAGKYDNVSEVRKLSTQIIQFNSHKEIEGVAFNYFQNEKIREALGLTFDRQAFVNDVVKQPKGAAYGLVPYGMRGENGGDFREQQGDLVYDMHNFPGGSIDGKTYASGKEGAIDRAKDLFAEGLAECGKTKEQFEQEAEFVLPNAPGVITNVQAMQAMWKQYLGVNVLMKPLEMANLMPYIIGGTYQCLIGGGPTGSTYDAGEFLGFIYNEKQWESEEYNALWEKTLVATGDERIKLIKECEKMACDAYLYIPMTFKYVNYVQRENVTGLRMFSVGLEYDYKYVDIIQ</sequence>
<dbReference type="GO" id="GO:0043190">
    <property type="term" value="C:ATP-binding cassette (ABC) transporter complex"/>
    <property type="evidence" value="ECO:0007669"/>
    <property type="project" value="InterPro"/>
</dbReference>
<dbReference type="Pfam" id="PF00496">
    <property type="entry name" value="SBP_bac_5"/>
    <property type="match status" value="1"/>
</dbReference>
<evidence type="ECO:0000259" key="5">
    <source>
        <dbReference type="Pfam" id="PF00496"/>
    </source>
</evidence>
<evidence type="ECO:0000256" key="3">
    <source>
        <dbReference type="ARBA" id="ARBA00022448"/>
    </source>
</evidence>
<dbReference type="PANTHER" id="PTHR30290">
    <property type="entry name" value="PERIPLASMIC BINDING COMPONENT OF ABC TRANSPORTER"/>
    <property type="match status" value="1"/>
</dbReference>
<dbReference type="PANTHER" id="PTHR30290:SF10">
    <property type="entry name" value="PERIPLASMIC OLIGOPEPTIDE-BINDING PROTEIN-RELATED"/>
    <property type="match status" value="1"/>
</dbReference>
<dbReference type="AlphaFoldDB" id="A0A9W5YBP6"/>
<dbReference type="CDD" id="cd08504">
    <property type="entry name" value="PBP2_OppA"/>
    <property type="match status" value="1"/>
</dbReference>
<feature type="domain" description="Solute-binding protein family 5" evidence="5">
    <location>
        <begin position="92"/>
        <end position="511"/>
    </location>
</feature>
<comment type="subcellular location">
    <subcellularLocation>
        <location evidence="1">Cell envelope</location>
    </subcellularLocation>
</comment>
<proteinExistence type="inferred from homology"/>
<keyword evidence="4" id="KW-0732">Signal</keyword>
<evidence type="ECO:0000256" key="4">
    <source>
        <dbReference type="ARBA" id="ARBA00022729"/>
    </source>
</evidence>
<dbReference type="Gene3D" id="3.40.190.10">
    <property type="entry name" value="Periplasmic binding protein-like II"/>
    <property type="match status" value="1"/>
</dbReference>
<dbReference type="EMBL" id="BRLB01000001">
    <property type="protein sequence ID" value="GKX28333.1"/>
    <property type="molecule type" value="Genomic_DNA"/>
</dbReference>
<dbReference type="GO" id="GO:0042597">
    <property type="term" value="C:periplasmic space"/>
    <property type="evidence" value="ECO:0007669"/>
    <property type="project" value="UniProtKB-ARBA"/>
</dbReference>
<keyword evidence="7" id="KW-1185">Reference proteome</keyword>
<evidence type="ECO:0000256" key="2">
    <source>
        <dbReference type="ARBA" id="ARBA00005695"/>
    </source>
</evidence>
<evidence type="ECO:0000313" key="7">
    <source>
        <dbReference type="Proteomes" id="UP001144256"/>
    </source>
</evidence>
<dbReference type="GO" id="GO:0030313">
    <property type="term" value="C:cell envelope"/>
    <property type="evidence" value="ECO:0007669"/>
    <property type="project" value="UniProtKB-SubCell"/>
</dbReference>
<dbReference type="Gene3D" id="3.10.105.10">
    <property type="entry name" value="Dipeptide-binding Protein, Domain 3"/>
    <property type="match status" value="1"/>
</dbReference>
<accession>A0A9W5YBP6</accession>
<name>A0A9W5YBP6_9FIRM</name>
<dbReference type="PIRSF" id="PIRSF002741">
    <property type="entry name" value="MppA"/>
    <property type="match status" value="1"/>
</dbReference>
<keyword evidence="3" id="KW-0813">Transport</keyword>